<dbReference type="GO" id="GO:0048038">
    <property type="term" value="F:quinone binding"/>
    <property type="evidence" value="ECO:0007669"/>
    <property type="project" value="UniProtKB-KW"/>
</dbReference>
<dbReference type="InterPro" id="IPR012932">
    <property type="entry name" value="VKOR"/>
</dbReference>
<evidence type="ECO:0000256" key="10">
    <source>
        <dbReference type="SAM" id="Phobius"/>
    </source>
</evidence>
<evidence type="ECO:0000313" key="13">
    <source>
        <dbReference type="Proteomes" id="UP000198356"/>
    </source>
</evidence>
<keyword evidence="7 10" id="KW-0472">Membrane</keyword>
<dbReference type="AlphaFoldDB" id="A0A239KM67"/>
<dbReference type="InterPro" id="IPR038354">
    <property type="entry name" value="VKOR_sf"/>
</dbReference>
<feature type="transmembrane region" description="Helical" evidence="10">
    <location>
        <begin position="118"/>
        <end position="142"/>
    </location>
</feature>
<gene>
    <name evidence="12" type="ORF">SAMN05421770_10533</name>
</gene>
<dbReference type="Gene3D" id="1.20.1440.130">
    <property type="entry name" value="VKOR domain"/>
    <property type="match status" value="1"/>
</dbReference>
<evidence type="ECO:0000256" key="9">
    <source>
        <dbReference type="ARBA" id="ARBA00023284"/>
    </source>
</evidence>
<evidence type="ECO:0000256" key="5">
    <source>
        <dbReference type="ARBA" id="ARBA00022989"/>
    </source>
</evidence>
<sequence>MRILIAALAVAGLVVSTLALRVHNMDPGAAPPCAVDEHWDCGAVNHSRFAVFPPKTFDEDVKSGKLHVPVAALGIAGYAVMLVLALTGRLWAVLQLAEIGFAFACFLTYLEAYVIEKWCIYCVWSQCIITAMVLATIVALILRKRSRYVLEMPTPTAP</sequence>
<keyword evidence="4" id="KW-0874">Quinone</keyword>
<keyword evidence="9" id="KW-0676">Redox-active center</keyword>
<feature type="transmembrane region" description="Helical" evidence="10">
    <location>
        <begin position="66"/>
        <end position="86"/>
    </location>
</feature>
<feature type="domain" description="Vitamin K epoxide reductase" evidence="11">
    <location>
        <begin position="1"/>
        <end position="140"/>
    </location>
</feature>
<evidence type="ECO:0000256" key="2">
    <source>
        <dbReference type="ARBA" id="ARBA00006214"/>
    </source>
</evidence>
<evidence type="ECO:0000256" key="1">
    <source>
        <dbReference type="ARBA" id="ARBA00004141"/>
    </source>
</evidence>
<keyword evidence="6" id="KW-0560">Oxidoreductase</keyword>
<dbReference type="SMART" id="SM00756">
    <property type="entry name" value="VKc"/>
    <property type="match status" value="1"/>
</dbReference>
<evidence type="ECO:0000256" key="4">
    <source>
        <dbReference type="ARBA" id="ARBA00022719"/>
    </source>
</evidence>
<dbReference type="GO" id="GO:0016020">
    <property type="term" value="C:membrane"/>
    <property type="evidence" value="ECO:0007669"/>
    <property type="project" value="UniProtKB-SubCell"/>
</dbReference>
<proteinExistence type="inferred from homology"/>
<evidence type="ECO:0000313" key="12">
    <source>
        <dbReference type="EMBL" id="SNT18788.1"/>
    </source>
</evidence>
<organism evidence="12 13">
    <name type="scientific">Granulicella rosea</name>
    <dbReference type="NCBI Taxonomy" id="474952"/>
    <lineage>
        <taxon>Bacteria</taxon>
        <taxon>Pseudomonadati</taxon>
        <taxon>Acidobacteriota</taxon>
        <taxon>Terriglobia</taxon>
        <taxon>Terriglobales</taxon>
        <taxon>Acidobacteriaceae</taxon>
        <taxon>Granulicella</taxon>
    </lineage>
</organism>
<dbReference type="CDD" id="cd12916">
    <property type="entry name" value="VKOR_1"/>
    <property type="match status" value="1"/>
</dbReference>
<evidence type="ECO:0000256" key="6">
    <source>
        <dbReference type="ARBA" id="ARBA00023002"/>
    </source>
</evidence>
<feature type="transmembrane region" description="Helical" evidence="10">
    <location>
        <begin position="93"/>
        <end position="112"/>
    </location>
</feature>
<accession>A0A239KM67</accession>
<reference evidence="12 13" key="1">
    <citation type="submission" date="2017-06" db="EMBL/GenBank/DDBJ databases">
        <authorList>
            <person name="Kim H.J."/>
            <person name="Triplett B.A."/>
        </authorList>
    </citation>
    <scope>NUCLEOTIDE SEQUENCE [LARGE SCALE GENOMIC DNA]</scope>
    <source>
        <strain evidence="12 13">DSM 18704</strain>
    </source>
</reference>
<keyword evidence="3 10" id="KW-0812">Transmembrane</keyword>
<evidence type="ECO:0000256" key="8">
    <source>
        <dbReference type="ARBA" id="ARBA00023157"/>
    </source>
</evidence>
<keyword evidence="13" id="KW-1185">Reference proteome</keyword>
<evidence type="ECO:0000256" key="7">
    <source>
        <dbReference type="ARBA" id="ARBA00023136"/>
    </source>
</evidence>
<dbReference type="EMBL" id="FZOU01000005">
    <property type="protein sequence ID" value="SNT18788.1"/>
    <property type="molecule type" value="Genomic_DNA"/>
</dbReference>
<evidence type="ECO:0000256" key="3">
    <source>
        <dbReference type="ARBA" id="ARBA00022692"/>
    </source>
</evidence>
<keyword evidence="8" id="KW-1015">Disulfide bond</keyword>
<dbReference type="Proteomes" id="UP000198356">
    <property type="component" value="Unassembled WGS sequence"/>
</dbReference>
<protein>
    <submittedName>
        <fullName evidence="12">Uncharacterized membrane protein</fullName>
    </submittedName>
</protein>
<comment type="similarity">
    <text evidence="2">Belongs to the VKOR family.</text>
</comment>
<keyword evidence="5 10" id="KW-1133">Transmembrane helix</keyword>
<comment type="subcellular location">
    <subcellularLocation>
        <location evidence="1">Membrane</location>
        <topology evidence="1">Multi-pass membrane protein</topology>
    </subcellularLocation>
</comment>
<dbReference type="RefSeq" id="WP_245818003.1">
    <property type="nucleotide sequence ID" value="NZ_FZOU01000005.1"/>
</dbReference>
<name>A0A239KM67_9BACT</name>
<dbReference type="GO" id="GO:0016491">
    <property type="term" value="F:oxidoreductase activity"/>
    <property type="evidence" value="ECO:0007669"/>
    <property type="project" value="UniProtKB-KW"/>
</dbReference>
<dbReference type="InterPro" id="IPR044698">
    <property type="entry name" value="VKOR/LTO1"/>
</dbReference>
<evidence type="ECO:0000259" key="11">
    <source>
        <dbReference type="SMART" id="SM00756"/>
    </source>
</evidence>
<dbReference type="Pfam" id="PF07884">
    <property type="entry name" value="VKOR"/>
    <property type="match status" value="1"/>
</dbReference>